<dbReference type="PROSITE" id="PS00761">
    <property type="entry name" value="SPASE_I_3"/>
    <property type="match status" value="1"/>
</dbReference>
<proteinExistence type="inferred from homology"/>
<evidence type="ECO:0000259" key="7">
    <source>
        <dbReference type="Pfam" id="PF10502"/>
    </source>
</evidence>
<comment type="catalytic activity">
    <reaction evidence="1 6">
        <text>Cleavage of hydrophobic, N-terminal signal or leader sequences from secreted and periplasmic proteins.</text>
        <dbReference type="EC" id="3.4.21.89"/>
    </reaction>
</comment>
<dbReference type="Pfam" id="PF10502">
    <property type="entry name" value="Peptidase_S26"/>
    <property type="match status" value="1"/>
</dbReference>
<sequence length="140" mass="16199">MESTLQDGEFAIMSRDFSVIKRFDIVVLSSETLKETIIKRVIGLPGETIEYKNDKLYVNGKYVKETFLDQSFKEQKKREMESPLFTNNFKVTLKKGEYYVLGDNRLNSVDSRALGTFTIKDFKARGGIILYPFNKMGRTE</sequence>
<dbReference type="GO" id="GO:0005886">
    <property type="term" value="C:plasma membrane"/>
    <property type="evidence" value="ECO:0007669"/>
    <property type="project" value="UniProtKB-SubCell"/>
</dbReference>
<evidence type="ECO:0000256" key="5">
    <source>
        <dbReference type="ARBA" id="ARBA00022801"/>
    </source>
</evidence>
<dbReference type="CDD" id="cd06530">
    <property type="entry name" value="S26_SPase_I"/>
    <property type="match status" value="1"/>
</dbReference>
<reference evidence="8 9" key="1">
    <citation type="journal article" date="2015" name="Genome Announc.">
        <title>Expanding the biotechnology potential of lactobacilli through comparative genomics of 213 strains and associated genera.</title>
        <authorList>
            <person name="Sun Z."/>
            <person name="Harris H.M."/>
            <person name="McCann A."/>
            <person name="Guo C."/>
            <person name="Argimon S."/>
            <person name="Zhang W."/>
            <person name="Yang X."/>
            <person name="Jeffery I.B."/>
            <person name="Cooney J.C."/>
            <person name="Kagawa T.F."/>
            <person name="Liu W."/>
            <person name="Song Y."/>
            <person name="Salvetti E."/>
            <person name="Wrobel A."/>
            <person name="Rasinkangas P."/>
            <person name="Parkhill J."/>
            <person name="Rea M.C."/>
            <person name="O'Sullivan O."/>
            <person name="Ritari J."/>
            <person name="Douillard F.P."/>
            <person name="Paul Ross R."/>
            <person name="Yang R."/>
            <person name="Briner A.E."/>
            <person name="Felis G.E."/>
            <person name="de Vos W.M."/>
            <person name="Barrangou R."/>
            <person name="Klaenhammer T.R."/>
            <person name="Caufield P.W."/>
            <person name="Cui Y."/>
            <person name="Zhang H."/>
            <person name="O'Toole P.W."/>
        </authorList>
    </citation>
    <scope>NUCLEOTIDE SEQUENCE [LARGE SCALE GENOMIC DNA]</scope>
    <source>
        <strain evidence="8 9">DSM 20405</strain>
    </source>
</reference>
<dbReference type="NCBIfam" id="TIGR02227">
    <property type="entry name" value="sigpep_I_bact"/>
    <property type="match status" value="1"/>
</dbReference>
<evidence type="ECO:0000256" key="3">
    <source>
        <dbReference type="ARBA" id="ARBA00009370"/>
    </source>
</evidence>
<feature type="domain" description="Peptidase S26" evidence="7">
    <location>
        <begin position="1"/>
        <end position="127"/>
    </location>
</feature>
<keyword evidence="6" id="KW-0645">Protease</keyword>
<dbReference type="PANTHER" id="PTHR43390:SF1">
    <property type="entry name" value="CHLOROPLAST PROCESSING PEPTIDASE"/>
    <property type="match status" value="1"/>
</dbReference>
<dbReference type="AlphaFoldDB" id="A0A0R2HM78"/>
<dbReference type="InterPro" id="IPR019757">
    <property type="entry name" value="Pept_S26A_signal_pept_1_Lys-AS"/>
</dbReference>
<keyword evidence="5 6" id="KW-0378">Hydrolase</keyword>
<dbReference type="InterPro" id="IPR019533">
    <property type="entry name" value="Peptidase_S26"/>
</dbReference>
<organism evidence="8 9">
    <name type="scientific">Kandleria vitulina DSM 20405</name>
    <dbReference type="NCBI Taxonomy" id="1410657"/>
    <lineage>
        <taxon>Bacteria</taxon>
        <taxon>Bacillati</taxon>
        <taxon>Bacillota</taxon>
        <taxon>Erysipelotrichia</taxon>
        <taxon>Erysipelotrichales</taxon>
        <taxon>Coprobacillaceae</taxon>
        <taxon>Kandleria</taxon>
    </lineage>
</organism>
<dbReference type="Gene3D" id="2.10.109.10">
    <property type="entry name" value="Umud Fragment, subunit A"/>
    <property type="match status" value="1"/>
</dbReference>
<protein>
    <recommendedName>
        <fullName evidence="4 6">Signal peptidase I</fullName>
        <ecNumber evidence="4 6">3.4.21.89</ecNumber>
    </recommendedName>
</protein>
<dbReference type="GO" id="GO:0009003">
    <property type="term" value="F:signal peptidase activity"/>
    <property type="evidence" value="ECO:0007669"/>
    <property type="project" value="UniProtKB-EC"/>
</dbReference>
<dbReference type="InterPro" id="IPR000223">
    <property type="entry name" value="Pept_S26A_signal_pept_1"/>
</dbReference>
<dbReference type="InterPro" id="IPR019758">
    <property type="entry name" value="Pept_S26A_signal_pept_1_CS"/>
</dbReference>
<evidence type="ECO:0000313" key="8">
    <source>
        <dbReference type="EMBL" id="KRN50618.1"/>
    </source>
</evidence>
<dbReference type="Proteomes" id="UP000051841">
    <property type="component" value="Unassembled WGS sequence"/>
</dbReference>
<dbReference type="PATRIC" id="fig|1410657.5.peg.1999"/>
<accession>A0A0R2HM78</accession>
<keyword evidence="9" id="KW-1185">Reference proteome</keyword>
<comment type="similarity">
    <text evidence="3 6">Belongs to the peptidase S26 family.</text>
</comment>
<comment type="caution">
    <text evidence="8">The sequence shown here is derived from an EMBL/GenBank/DDBJ whole genome shotgun (WGS) entry which is preliminary data.</text>
</comment>
<dbReference type="EC" id="3.4.21.89" evidence="4 6"/>
<comment type="subcellular location">
    <subcellularLocation>
        <location evidence="2">Cell membrane</location>
        <topology evidence="2">Single-pass type II membrane protein</topology>
    </subcellularLocation>
    <subcellularLocation>
        <location evidence="6">Membrane</location>
        <topology evidence="6">Single-pass type II membrane protein</topology>
    </subcellularLocation>
</comment>
<dbReference type="SUPFAM" id="SSF51306">
    <property type="entry name" value="LexA/Signal peptidase"/>
    <property type="match status" value="1"/>
</dbReference>
<dbReference type="EMBL" id="JQBL01000007">
    <property type="protein sequence ID" value="KRN50618.1"/>
    <property type="molecule type" value="Genomic_DNA"/>
</dbReference>
<name>A0A0R2HM78_9FIRM</name>
<gene>
    <name evidence="8" type="ORF">IV49_GL001937</name>
</gene>
<dbReference type="PRINTS" id="PR00727">
    <property type="entry name" value="LEADERPTASE"/>
</dbReference>
<evidence type="ECO:0000256" key="6">
    <source>
        <dbReference type="RuleBase" id="RU362042"/>
    </source>
</evidence>
<evidence type="ECO:0000313" key="9">
    <source>
        <dbReference type="Proteomes" id="UP000051841"/>
    </source>
</evidence>
<dbReference type="InterPro" id="IPR036286">
    <property type="entry name" value="LexA/Signal_pep-like_sf"/>
</dbReference>
<dbReference type="GO" id="GO:0006465">
    <property type="term" value="P:signal peptide processing"/>
    <property type="evidence" value="ECO:0007669"/>
    <property type="project" value="InterPro"/>
</dbReference>
<evidence type="ECO:0000256" key="4">
    <source>
        <dbReference type="ARBA" id="ARBA00013208"/>
    </source>
</evidence>
<dbReference type="PROSITE" id="PS00760">
    <property type="entry name" value="SPASE_I_2"/>
    <property type="match status" value="1"/>
</dbReference>
<dbReference type="GO" id="GO:0004252">
    <property type="term" value="F:serine-type endopeptidase activity"/>
    <property type="evidence" value="ECO:0007669"/>
    <property type="project" value="InterPro"/>
</dbReference>
<evidence type="ECO:0000256" key="1">
    <source>
        <dbReference type="ARBA" id="ARBA00000677"/>
    </source>
</evidence>
<dbReference type="PANTHER" id="PTHR43390">
    <property type="entry name" value="SIGNAL PEPTIDASE I"/>
    <property type="match status" value="1"/>
</dbReference>
<evidence type="ECO:0000256" key="2">
    <source>
        <dbReference type="ARBA" id="ARBA00004401"/>
    </source>
</evidence>